<feature type="compositionally biased region" description="Low complexity" evidence="2">
    <location>
        <begin position="1"/>
        <end position="15"/>
    </location>
</feature>
<accession>A0A1V1P7J8</accession>
<evidence type="ECO:0000256" key="1">
    <source>
        <dbReference type="SAM" id="Coils"/>
    </source>
</evidence>
<keyword evidence="1" id="KW-0175">Coiled coil</keyword>
<dbReference type="EMBL" id="ATBP01000374">
    <property type="protein sequence ID" value="ETR70753.1"/>
    <property type="molecule type" value="Genomic_DNA"/>
</dbReference>
<reference evidence="4" key="1">
    <citation type="submission" date="2012-11" db="EMBL/GenBank/DDBJ databases">
        <authorList>
            <person name="Lucero-Rivera Y.E."/>
            <person name="Tovar-Ramirez D."/>
        </authorList>
    </citation>
    <scope>NUCLEOTIDE SEQUENCE [LARGE SCALE GENOMIC DNA]</scope>
    <source>
        <strain evidence="4">Araruama</strain>
    </source>
</reference>
<protein>
    <recommendedName>
        <fullName evidence="5">Magnetosome protein Mad25</fullName>
    </recommendedName>
</protein>
<feature type="coiled-coil region" evidence="1">
    <location>
        <begin position="87"/>
        <end position="135"/>
    </location>
</feature>
<comment type="caution">
    <text evidence="3">The sequence shown here is derived from an EMBL/GenBank/DDBJ whole genome shotgun (WGS) entry which is preliminary data.</text>
</comment>
<dbReference type="AlphaFoldDB" id="A0A1V1P7J8"/>
<feature type="coiled-coil region" evidence="1">
    <location>
        <begin position="160"/>
        <end position="194"/>
    </location>
</feature>
<evidence type="ECO:0008006" key="5">
    <source>
        <dbReference type="Google" id="ProtNLM"/>
    </source>
</evidence>
<evidence type="ECO:0000256" key="2">
    <source>
        <dbReference type="SAM" id="MobiDB-lite"/>
    </source>
</evidence>
<proteinExistence type="predicted"/>
<gene>
    <name evidence="3" type="ORF">OMM_03009</name>
</gene>
<evidence type="ECO:0000313" key="3">
    <source>
        <dbReference type="EMBL" id="ETR70753.1"/>
    </source>
</evidence>
<feature type="region of interest" description="Disordered" evidence="2">
    <location>
        <begin position="1"/>
        <end position="27"/>
    </location>
</feature>
<organism evidence="3 4">
    <name type="scientific">Candidatus Magnetoglobus multicellularis str. Araruama</name>
    <dbReference type="NCBI Taxonomy" id="890399"/>
    <lineage>
        <taxon>Bacteria</taxon>
        <taxon>Pseudomonadati</taxon>
        <taxon>Thermodesulfobacteriota</taxon>
        <taxon>Desulfobacteria</taxon>
        <taxon>Desulfobacterales</taxon>
        <taxon>Desulfobacteraceae</taxon>
        <taxon>Candidatus Magnetoglobus</taxon>
    </lineage>
</organism>
<name>A0A1V1P7J8_9BACT</name>
<sequence length="277" mass="31780">MEDTMTQTDTKTQDAQIEDFTQDQTSEMAPMDALANEIAQSTEDQALDISLQDSDIALPQIKGLEELKEGIYAVDLDSTIDNMYNVITNMETQLKNVLKINAKLEKELARSKVRIEHLKDQETFLNEKIEQLENEMPSKRELTIELEHLVSERNDDQVTIRAMNKRIAQMNEDIQKYKDRLDLASEEKNDLIADVEFMDATIGDSVKTIHDYQLNIKYLKGQAIANANTIKELESQLSQSASEKIQLQQKLSESRKTISELHGAWQHYREKKASMVN</sequence>
<dbReference type="Proteomes" id="UP000189670">
    <property type="component" value="Unassembled WGS sequence"/>
</dbReference>
<evidence type="ECO:0000313" key="4">
    <source>
        <dbReference type="Proteomes" id="UP000189670"/>
    </source>
</evidence>